<dbReference type="PANTHER" id="PTHR38096">
    <property type="entry name" value="ENTEROBACTIN SYNTHASE COMPONENT D"/>
    <property type="match status" value="1"/>
</dbReference>
<name>A0A2K8KDN3_9RHOB</name>
<dbReference type="PANTHER" id="PTHR38096:SF1">
    <property type="entry name" value="ENTEROBACTIN SYNTHASE COMPONENT D"/>
    <property type="match status" value="1"/>
</dbReference>
<dbReference type="AlphaFoldDB" id="A0A2K8KDN3"/>
<keyword evidence="2" id="KW-0460">Magnesium</keyword>
<feature type="binding site" evidence="1">
    <location>
        <begin position="93"/>
        <end position="94"/>
    </location>
    <ligand>
        <name>CoA</name>
        <dbReference type="ChEBI" id="CHEBI:57287"/>
    </ligand>
</feature>
<comment type="cofactor">
    <cofactor evidence="2">
        <name>Mg(2+)</name>
        <dbReference type="ChEBI" id="CHEBI:18420"/>
    </cofactor>
</comment>
<dbReference type="KEGG" id="rbg:BG454_02635"/>
<evidence type="ECO:0000259" key="3">
    <source>
        <dbReference type="Pfam" id="PF17837"/>
    </source>
</evidence>
<dbReference type="Pfam" id="PF17837">
    <property type="entry name" value="4PPT_N"/>
    <property type="match status" value="1"/>
</dbReference>
<dbReference type="GO" id="GO:0008897">
    <property type="term" value="F:holo-[acyl-carrier-protein] synthase activity"/>
    <property type="evidence" value="ECO:0007669"/>
    <property type="project" value="TreeGrafter"/>
</dbReference>
<sequence length="235" mass="25701">MMLQRFAYSEFANPLFGDRVLMAWADPRAPMARLIGDEVLAIEHEGAVRARQFGAGRAAAHAAMEQLGHVPRPVLQGTAQAPIWPPGMTGSISHTDRDSLAVVSDEPDILALGLKIGTATGLEPARWPEVSRIAEMHWLASLGPSQRGHFAMLLKCIKEAAYKAQFQITETAITYQDIEVTIDLGRNFFKGFLLPDLPGIGANRPFAGRFALLSDCFVAGVEWRNQAESNHVLAR</sequence>
<feature type="binding site" evidence="2">
    <location>
        <position position="116"/>
    </location>
    <ligand>
        <name>Mg(2+)</name>
        <dbReference type="ChEBI" id="CHEBI:18420"/>
    </ligand>
</feature>
<keyword evidence="5" id="KW-1185">Reference proteome</keyword>
<evidence type="ECO:0000256" key="2">
    <source>
        <dbReference type="PIRSR" id="PIRSR603542-2"/>
    </source>
</evidence>
<dbReference type="EMBL" id="CP024899">
    <property type="protein sequence ID" value="ATX64868.1"/>
    <property type="molecule type" value="Genomic_DNA"/>
</dbReference>
<accession>A0A2K8KDN3</accession>
<gene>
    <name evidence="4" type="ORF">BG454_02635</name>
</gene>
<evidence type="ECO:0000256" key="1">
    <source>
        <dbReference type="PIRSR" id="PIRSR603542-1"/>
    </source>
</evidence>
<feature type="binding site" evidence="1">
    <location>
        <position position="49"/>
    </location>
    <ligand>
        <name>CoA</name>
        <dbReference type="ChEBI" id="CHEBI:57287"/>
    </ligand>
</feature>
<evidence type="ECO:0000313" key="5">
    <source>
        <dbReference type="Proteomes" id="UP000228948"/>
    </source>
</evidence>
<dbReference type="InterPro" id="IPR003542">
    <property type="entry name" value="Enbac_synth_compD-like"/>
</dbReference>
<keyword evidence="2" id="KW-0479">Metal-binding</keyword>
<dbReference type="GO" id="GO:0046872">
    <property type="term" value="F:metal ion binding"/>
    <property type="evidence" value="ECO:0007669"/>
    <property type="project" value="UniProtKB-KW"/>
</dbReference>
<reference evidence="4 5" key="1">
    <citation type="submission" date="2017-11" db="EMBL/GenBank/DDBJ databases">
        <title>Revised Sequence and Annotation of the Rhodobaca barguzinensis strain alga05 Genome.</title>
        <authorList>
            <person name="Kopejtka K."/>
            <person name="Tomasch J.M."/>
            <person name="Bunk B."/>
            <person name="Koblizek M."/>
        </authorList>
    </citation>
    <scope>NUCLEOTIDE SEQUENCE [LARGE SCALE GENOMIC DNA]</scope>
    <source>
        <strain evidence="5">alga05</strain>
    </source>
</reference>
<organism evidence="4 5">
    <name type="scientific">Roseinatronobacter bogoriensis subsp. barguzinensis</name>
    <dbReference type="NCBI Taxonomy" id="441209"/>
    <lineage>
        <taxon>Bacteria</taxon>
        <taxon>Pseudomonadati</taxon>
        <taxon>Pseudomonadota</taxon>
        <taxon>Alphaproteobacteria</taxon>
        <taxon>Rhodobacterales</taxon>
        <taxon>Paracoccaceae</taxon>
        <taxon>Roseinatronobacter</taxon>
    </lineage>
</organism>
<dbReference type="PRINTS" id="PR01399">
    <property type="entry name" value="ENTSNTHTASED"/>
</dbReference>
<dbReference type="GO" id="GO:0009366">
    <property type="term" value="C:enterobactin synthetase complex"/>
    <property type="evidence" value="ECO:0007669"/>
    <property type="project" value="InterPro"/>
</dbReference>
<evidence type="ECO:0000313" key="4">
    <source>
        <dbReference type="EMBL" id="ATX64868.1"/>
    </source>
</evidence>
<dbReference type="InterPro" id="IPR041354">
    <property type="entry name" value="4PPT_N"/>
</dbReference>
<dbReference type="GO" id="GO:0005886">
    <property type="term" value="C:plasma membrane"/>
    <property type="evidence" value="ECO:0007669"/>
    <property type="project" value="TreeGrafter"/>
</dbReference>
<proteinExistence type="predicted"/>
<protein>
    <recommendedName>
        <fullName evidence="3">4'-phosphopantetheinyl transferase N-terminal domain-containing protein</fullName>
    </recommendedName>
</protein>
<feature type="binding site" evidence="1">
    <location>
        <position position="163"/>
    </location>
    <ligand>
        <name>CoA</name>
        <dbReference type="ChEBI" id="CHEBI:57287"/>
    </ligand>
</feature>
<dbReference type="Proteomes" id="UP000228948">
    <property type="component" value="Chromosome"/>
</dbReference>
<feature type="binding site" evidence="1">
    <location>
        <position position="159"/>
    </location>
    <ligand>
        <name>CoA</name>
        <dbReference type="ChEBI" id="CHEBI:57287"/>
    </ligand>
</feature>
<dbReference type="OrthoDB" id="8210607at2"/>
<dbReference type="GO" id="GO:0009239">
    <property type="term" value="P:enterobactin biosynthetic process"/>
    <property type="evidence" value="ECO:0007669"/>
    <property type="project" value="InterPro"/>
</dbReference>
<dbReference type="STRING" id="441209.GCA_001870665_00697"/>
<feature type="binding site" evidence="1">
    <location>
        <position position="57"/>
    </location>
    <ligand>
        <name>CoA</name>
        <dbReference type="ChEBI" id="CHEBI:57287"/>
    </ligand>
</feature>
<feature type="domain" description="4'-phosphopantetheinyl transferase N-terminal" evidence="3">
    <location>
        <begin position="41"/>
        <end position="104"/>
    </location>
</feature>